<feature type="transmembrane region" description="Helical" evidence="1">
    <location>
        <begin position="117"/>
        <end position="140"/>
    </location>
</feature>
<dbReference type="EMBL" id="BAAAZE010000008">
    <property type="protein sequence ID" value="GAA4021840.1"/>
    <property type="molecule type" value="Genomic_DNA"/>
</dbReference>
<keyword evidence="1" id="KW-1133">Transmembrane helix</keyword>
<dbReference type="PANTHER" id="PTHR36109">
    <property type="entry name" value="MEMBRANE PROTEIN-RELATED"/>
    <property type="match status" value="1"/>
</dbReference>
<evidence type="ECO:0000313" key="3">
    <source>
        <dbReference type="Proteomes" id="UP001501353"/>
    </source>
</evidence>
<accession>A0ABP7T6P0</accession>
<dbReference type="InterPro" id="IPR052948">
    <property type="entry name" value="Low_temp-induced_all0457"/>
</dbReference>
<keyword evidence="3" id="KW-1185">Reference proteome</keyword>
<evidence type="ECO:0000256" key="1">
    <source>
        <dbReference type="SAM" id="Phobius"/>
    </source>
</evidence>
<dbReference type="Proteomes" id="UP001501353">
    <property type="component" value="Unassembled WGS sequence"/>
</dbReference>
<sequence length="186" mass="19417">MSLTNEQNPAHHAEQHPRIVTGLFHDRDSAEQAYRTATDLGYHRDDVNLVMSDETRQRHFPQDEEVITELGTKAAEGAGIGGAIGGTIGAIAAAIAAVGTTLVLPGLGLVIAGPLAAAIAGAGAGSVTGGLVGALIGWGIPEERVKHYESGIREGGILLGVKTRNEEDARRIEEDWKAKHGALVHP</sequence>
<evidence type="ECO:0000313" key="2">
    <source>
        <dbReference type="EMBL" id="GAA4021840.1"/>
    </source>
</evidence>
<proteinExistence type="predicted"/>
<gene>
    <name evidence="2" type="ORF">GCM10022212_18580</name>
</gene>
<name>A0ABP7T6P0_9BURK</name>
<keyword evidence="1" id="KW-0812">Transmembrane</keyword>
<dbReference type="PANTHER" id="PTHR36109:SF2">
    <property type="entry name" value="MEMBRANE PROTEIN"/>
    <property type="match status" value="1"/>
</dbReference>
<comment type="caution">
    <text evidence="2">The sequence shown here is derived from an EMBL/GenBank/DDBJ whole genome shotgun (WGS) entry which is preliminary data.</text>
</comment>
<keyword evidence="1" id="KW-0472">Membrane</keyword>
<feature type="transmembrane region" description="Helical" evidence="1">
    <location>
        <begin position="88"/>
        <end position="111"/>
    </location>
</feature>
<evidence type="ECO:0008006" key="4">
    <source>
        <dbReference type="Google" id="ProtNLM"/>
    </source>
</evidence>
<dbReference type="RefSeq" id="WP_344763024.1">
    <property type="nucleotide sequence ID" value="NZ_BAAAZE010000008.1"/>
</dbReference>
<protein>
    <recommendedName>
        <fullName evidence="4">General stress protein 17M-like domain-containing protein</fullName>
    </recommendedName>
</protein>
<reference evidence="3" key="1">
    <citation type="journal article" date="2019" name="Int. J. Syst. Evol. Microbiol.">
        <title>The Global Catalogue of Microorganisms (GCM) 10K type strain sequencing project: providing services to taxonomists for standard genome sequencing and annotation.</title>
        <authorList>
            <consortium name="The Broad Institute Genomics Platform"/>
            <consortium name="The Broad Institute Genome Sequencing Center for Infectious Disease"/>
            <person name="Wu L."/>
            <person name="Ma J."/>
        </authorList>
    </citation>
    <scope>NUCLEOTIDE SEQUENCE [LARGE SCALE GENOMIC DNA]</scope>
    <source>
        <strain evidence="3">JCM 16673</strain>
    </source>
</reference>
<organism evidence="2 3">
    <name type="scientific">Actimicrobium antarcticum</name>
    <dbReference type="NCBI Taxonomy" id="1051899"/>
    <lineage>
        <taxon>Bacteria</taxon>
        <taxon>Pseudomonadati</taxon>
        <taxon>Pseudomonadota</taxon>
        <taxon>Betaproteobacteria</taxon>
        <taxon>Burkholderiales</taxon>
        <taxon>Oxalobacteraceae</taxon>
        <taxon>Actimicrobium</taxon>
    </lineage>
</organism>